<evidence type="ECO:0000256" key="1">
    <source>
        <dbReference type="ARBA" id="ARBA00006295"/>
    </source>
</evidence>
<dbReference type="PANTHER" id="PTHR33375:SF1">
    <property type="entry name" value="CHROMOSOME-PARTITIONING PROTEIN PARB-RELATED"/>
    <property type="match status" value="1"/>
</dbReference>
<feature type="domain" description="ParB-like N-terminal" evidence="5">
    <location>
        <begin position="48"/>
        <end position="138"/>
    </location>
</feature>
<dbReference type="AlphaFoldDB" id="A0A1F5SK49"/>
<dbReference type="Pfam" id="PF17762">
    <property type="entry name" value="HTH_ParB"/>
    <property type="match status" value="1"/>
</dbReference>
<dbReference type="Gene3D" id="3.90.1530.30">
    <property type="match status" value="1"/>
</dbReference>
<reference evidence="6 7" key="1">
    <citation type="journal article" date="2016" name="Nat. Commun.">
        <title>Thousands of microbial genomes shed light on interconnected biogeochemical processes in an aquifer system.</title>
        <authorList>
            <person name="Anantharaman K."/>
            <person name="Brown C.T."/>
            <person name="Hug L.A."/>
            <person name="Sharon I."/>
            <person name="Castelle C.J."/>
            <person name="Probst A.J."/>
            <person name="Thomas B.C."/>
            <person name="Singh A."/>
            <person name="Wilkins M.J."/>
            <person name="Karaoz U."/>
            <person name="Brodie E.L."/>
            <person name="Williams K.H."/>
            <person name="Hubbard S.S."/>
            <person name="Banfield J.F."/>
        </authorList>
    </citation>
    <scope>NUCLEOTIDE SEQUENCE [LARGE SCALE GENOMIC DNA]</scope>
</reference>
<keyword evidence="2" id="KW-0159">Chromosome partition</keyword>
<dbReference type="FunFam" id="3.90.1530.30:FF:000001">
    <property type="entry name" value="Chromosome partitioning protein ParB"/>
    <property type="match status" value="1"/>
</dbReference>
<evidence type="ECO:0000256" key="3">
    <source>
        <dbReference type="ARBA" id="ARBA00023125"/>
    </source>
</evidence>
<dbReference type="Pfam" id="PF02195">
    <property type="entry name" value="ParB_N"/>
    <property type="match status" value="1"/>
</dbReference>
<gene>
    <name evidence="6" type="ORF">A2227_04185</name>
</gene>
<proteinExistence type="inferred from homology"/>
<feature type="compositionally biased region" description="Polar residues" evidence="4">
    <location>
        <begin position="12"/>
        <end position="27"/>
    </location>
</feature>
<dbReference type="FunFam" id="1.10.10.2830:FF:000001">
    <property type="entry name" value="Chromosome partitioning protein ParB"/>
    <property type="match status" value="1"/>
</dbReference>
<dbReference type="InterPro" id="IPR003115">
    <property type="entry name" value="ParB_N"/>
</dbReference>
<name>A0A1F5SK49_9BACT</name>
<evidence type="ECO:0000256" key="4">
    <source>
        <dbReference type="SAM" id="MobiDB-lite"/>
    </source>
</evidence>
<protein>
    <recommendedName>
        <fullName evidence="5">ParB-like N-terminal domain-containing protein</fullName>
    </recommendedName>
</protein>
<dbReference type="GO" id="GO:0007059">
    <property type="term" value="P:chromosome segregation"/>
    <property type="evidence" value="ECO:0007669"/>
    <property type="project" value="UniProtKB-KW"/>
</dbReference>
<dbReference type="GO" id="GO:0005694">
    <property type="term" value="C:chromosome"/>
    <property type="evidence" value="ECO:0007669"/>
    <property type="project" value="TreeGrafter"/>
</dbReference>
<dbReference type="SUPFAM" id="SSF110849">
    <property type="entry name" value="ParB/Sulfiredoxin"/>
    <property type="match status" value="1"/>
</dbReference>
<feature type="region of interest" description="Disordered" evidence="4">
    <location>
        <begin position="1"/>
        <end position="40"/>
    </location>
</feature>
<dbReference type="GO" id="GO:0003677">
    <property type="term" value="F:DNA binding"/>
    <property type="evidence" value="ECO:0007669"/>
    <property type="project" value="UniProtKB-KW"/>
</dbReference>
<dbReference type="InterPro" id="IPR057240">
    <property type="entry name" value="ParB_dimer_C"/>
</dbReference>
<dbReference type="InterPro" id="IPR050336">
    <property type="entry name" value="Chromosome_partition/occlusion"/>
</dbReference>
<dbReference type="PANTHER" id="PTHR33375">
    <property type="entry name" value="CHROMOSOME-PARTITIONING PROTEIN PARB-RELATED"/>
    <property type="match status" value="1"/>
</dbReference>
<dbReference type="NCBIfam" id="TIGR00180">
    <property type="entry name" value="parB_part"/>
    <property type="match status" value="1"/>
</dbReference>
<comment type="similarity">
    <text evidence="1">Belongs to the ParB family.</text>
</comment>
<dbReference type="InterPro" id="IPR041468">
    <property type="entry name" value="HTH_ParB/Spo0J"/>
</dbReference>
<dbReference type="Gene3D" id="1.10.10.2830">
    <property type="match status" value="1"/>
</dbReference>
<dbReference type="EMBL" id="MFGB01000010">
    <property type="protein sequence ID" value="OGF27060.1"/>
    <property type="molecule type" value="Genomic_DNA"/>
</dbReference>
<dbReference type="CDD" id="cd16393">
    <property type="entry name" value="SPO0J_N"/>
    <property type="match status" value="1"/>
</dbReference>
<dbReference type="SMART" id="SM00470">
    <property type="entry name" value="ParB"/>
    <property type="match status" value="1"/>
</dbReference>
<dbReference type="InterPro" id="IPR004437">
    <property type="entry name" value="ParB/RepB/Spo0J"/>
</dbReference>
<evidence type="ECO:0000259" key="5">
    <source>
        <dbReference type="SMART" id="SM00470"/>
    </source>
</evidence>
<dbReference type="InterPro" id="IPR036086">
    <property type="entry name" value="ParB/Sulfiredoxin_sf"/>
</dbReference>
<evidence type="ECO:0000313" key="7">
    <source>
        <dbReference type="Proteomes" id="UP000178367"/>
    </source>
</evidence>
<dbReference type="GO" id="GO:0045881">
    <property type="term" value="P:positive regulation of sporulation resulting in formation of a cellular spore"/>
    <property type="evidence" value="ECO:0007669"/>
    <property type="project" value="TreeGrafter"/>
</dbReference>
<evidence type="ECO:0000313" key="6">
    <source>
        <dbReference type="EMBL" id="OGF27060.1"/>
    </source>
</evidence>
<dbReference type="Pfam" id="PF23552">
    <property type="entry name" value="ParB_C"/>
    <property type="match status" value="1"/>
</dbReference>
<sequence>MPNGLGRGLSSLIPNKNTPPSSGTNINGMDDTRPAVGLGSGTDKDKVLKIDITRIEVNPLQPRRQFTDVNLDELVESIKKHGVIQPLVVSRSGDRYELIAGERRLRASKKAGLKDVPVIVREVKDERQKLEVALIENIQREDLNPIDLAVAYSRLVDEFHLTQEDVAREVGKSRSAVTNCLRLLSLPEEIKLALIGGRISEGHAKYLVGLDSEAKQMNLFRKILMTNLTVGDTGKEARRMGGTKQARIKINYADKDKEFALREFFGAKAEIKRRGKGGQIIIDFYSEEELGEIIGKIK</sequence>
<comment type="caution">
    <text evidence="6">The sequence shown here is derived from an EMBL/GenBank/DDBJ whole genome shotgun (WGS) entry which is preliminary data.</text>
</comment>
<evidence type="ECO:0000256" key="2">
    <source>
        <dbReference type="ARBA" id="ARBA00022829"/>
    </source>
</evidence>
<dbReference type="Proteomes" id="UP000178367">
    <property type="component" value="Unassembled WGS sequence"/>
</dbReference>
<organism evidence="6 7">
    <name type="scientific">Candidatus Falkowbacteria bacterium RIFOXYA2_FULL_47_19</name>
    <dbReference type="NCBI Taxonomy" id="1797994"/>
    <lineage>
        <taxon>Bacteria</taxon>
        <taxon>Candidatus Falkowiibacteriota</taxon>
    </lineage>
</organism>
<accession>A0A1F5SK49</accession>
<keyword evidence="3" id="KW-0238">DNA-binding</keyword>
<dbReference type="STRING" id="1797994.A2227_04185"/>